<feature type="compositionally biased region" description="Polar residues" evidence="1">
    <location>
        <begin position="191"/>
        <end position="216"/>
    </location>
</feature>
<gene>
    <name evidence="3" type="ORF">EVJ58_g9799</name>
</gene>
<sequence length="296" mass="32209">MHHTAWTSDRIQPSKPKGSGQPQGKGKQKAQEAAKSKEVRRLEQLRDGLRHTTGRERDPKGGCFCQGTPNPLSPASAYFKRNETARMHVLSPYTPVCRSCGLILCELQVPRYACPHCASPLLTPDVRTVLEARLETQIAETLAREEEDRQHAIEQARAAAGAFPTLAVGASGLPSSASDILSSHPANQTHRVLSLNSKTKKVTVSSYHSSPAISRSASRESGLKDEVQPESKRVPPPPSEVPHAQGSVDPHRPWANMRDGNVTYMPPPQVNAGGSSSQQGRKRKGRKSGKEKENET</sequence>
<protein>
    <recommendedName>
        <fullName evidence="2">TRIP4/RQT4 C2HC5-type zinc finger domain-containing protein</fullName>
    </recommendedName>
</protein>
<dbReference type="Proteomes" id="UP000298390">
    <property type="component" value="Unassembled WGS sequence"/>
</dbReference>
<evidence type="ECO:0000313" key="3">
    <source>
        <dbReference type="EMBL" id="TFY52816.1"/>
    </source>
</evidence>
<dbReference type="EMBL" id="SEKV01000915">
    <property type="protein sequence ID" value="TFY52816.1"/>
    <property type="molecule type" value="Genomic_DNA"/>
</dbReference>
<accession>A0A4Y9XRV0</accession>
<feature type="compositionally biased region" description="Basic and acidic residues" evidence="1">
    <location>
        <begin position="217"/>
        <end position="233"/>
    </location>
</feature>
<comment type="caution">
    <text evidence="3">The sequence shown here is derived from an EMBL/GenBank/DDBJ whole genome shotgun (WGS) entry which is preliminary data.</text>
</comment>
<dbReference type="AlphaFoldDB" id="A0A4Y9XRV0"/>
<organism evidence="3 4">
    <name type="scientific">Rhodofomes roseus</name>
    <dbReference type="NCBI Taxonomy" id="34475"/>
    <lineage>
        <taxon>Eukaryota</taxon>
        <taxon>Fungi</taxon>
        <taxon>Dikarya</taxon>
        <taxon>Basidiomycota</taxon>
        <taxon>Agaricomycotina</taxon>
        <taxon>Agaricomycetes</taxon>
        <taxon>Polyporales</taxon>
        <taxon>Rhodofomes</taxon>
    </lineage>
</organism>
<feature type="region of interest" description="Disordered" evidence="1">
    <location>
        <begin position="1"/>
        <end position="67"/>
    </location>
</feature>
<name>A0A4Y9XRV0_9APHY</name>
<proteinExistence type="predicted"/>
<dbReference type="GO" id="GO:0008270">
    <property type="term" value="F:zinc ion binding"/>
    <property type="evidence" value="ECO:0007669"/>
    <property type="project" value="InterPro"/>
</dbReference>
<feature type="compositionally biased region" description="Polar residues" evidence="1">
    <location>
        <begin position="1"/>
        <end position="11"/>
    </location>
</feature>
<dbReference type="GO" id="GO:0180022">
    <property type="term" value="C:RQC-trigger complex"/>
    <property type="evidence" value="ECO:0007669"/>
    <property type="project" value="InterPro"/>
</dbReference>
<feature type="domain" description="TRIP4/RQT4 C2HC5-type zinc finger" evidence="2">
    <location>
        <begin position="84"/>
        <end position="128"/>
    </location>
</feature>
<dbReference type="GO" id="GO:0005634">
    <property type="term" value="C:nucleus"/>
    <property type="evidence" value="ECO:0007669"/>
    <property type="project" value="InterPro"/>
</dbReference>
<reference evidence="3 4" key="1">
    <citation type="submission" date="2019-01" db="EMBL/GenBank/DDBJ databases">
        <title>Genome sequencing of the rare red list fungi Fomitopsis rosea.</title>
        <authorList>
            <person name="Buettner E."/>
            <person name="Kellner H."/>
        </authorList>
    </citation>
    <scope>NUCLEOTIDE SEQUENCE [LARGE SCALE GENOMIC DNA]</scope>
    <source>
        <strain evidence="3 4">DSM 105464</strain>
    </source>
</reference>
<feature type="region of interest" description="Disordered" evidence="1">
    <location>
        <begin position="191"/>
        <end position="296"/>
    </location>
</feature>
<feature type="compositionally biased region" description="Basic and acidic residues" evidence="1">
    <location>
        <begin position="29"/>
        <end position="60"/>
    </location>
</feature>
<dbReference type="STRING" id="34475.A0A4Y9XRV0"/>
<evidence type="ECO:0000313" key="4">
    <source>
        <dbReference type="Proteomes" id="UP000298390"/>
    </source>
</evidence>
<evidence type="ECO:0000256" key="1">
    <source>
        <dbReference type="SAM" id="MobiDB-lite"/>
    </source>
</evidence>
<dbReference type="Pfam" id="PF06221">
    <property type="entry name" value="zf-C2HC5"/>
    <property type="match status" value="1"/>
</dbReference>
<dbReference type="GO" id="GO:0072344">
    <property type="term" value="P:rescue of stalled ribosome"/>
    <property type="evidence" value="ECO:0007669"/>
    <property type="project" value="InterPro"/>
</dbReference>
<feature type="compositionally biased region" description="Low complexity" evidence="1">
    <location>
        <begin position="13"/>
        <end position="25"/>
    </location>
</feature>
<dbReference type="InterPro" id="IPR009349">
    <property type="entry name" value="TRIP4/RQT4_C2HC5_Znf"/>
</dbReference>
<evidence type="ECO:0000259" key="2">
    <source>
        <dbReference type="Pfam" id="PF06221"/>
    </source>
</evidence>